<dbReference type="InterPro" id="IPR026444">
    <property type="entry name" value="Secre_tail"/>
</dbReference>
<dbReference type="Pfam" id="PF02128">
    <property type="entry name" value="Peptidase_M36"/>
    <property type="match status" value="1"/>
</dbReference>
<keyword evidence="5" id="KW-0645">Protease</keyword>
<dbReference type="InterPro" id="IPR003137">
    <property type="entry name" value="PA_domain"/>
</dbReference>
<dbReference type="InterPro" id="IPR050371">
    <property type="entry name" value="Fungal_virulence_M36"/>
</dbReference>
<evidence type="ECO:0000256" key="3">
    <source>
        <dbReference type="ARBA" id="ARBA00006006"/>
    </source>
</evidence>
<dbReference type="GO" id="GO:0005615">
    <property type="term" value="C:extracellular space"/>
    <property type="evidence" value="ECO:0007669"/>
    <property type="project" value="InterPro"/>
</dbReference>
<evidence type="ECO:0000256" key="10">
    <source>
        <dbReference type="ARBA" id="ARBA00023049"/>
    </source>
</evidence>
<dbReference type="PANTHER" id="PTHR33478:SF1">
    <property type="entry name" value="EXTRACELLULAR METALLOPROTEINASE MEP"/>
    <property type="match status" value="1"/>
</dbReference>
<dbReference type="Gene3D" id="1.10.390.10">
    <property type="entry name" value="Neutral Protease Domain 2"/>
    <property type="match status" value="1"/>
</dbReference>
<keyword evidence="9" id="KW-0862">Zinc</keyword>
<dbReference type="GO" id="GO:0006508">
    <property type="term" value="P:proteolysis"/>
    <property type="evidence" value="ECO:0007669"/>
    <property type="project" value="UniProtKB-KW"/>
</dbReference>
<dbReference type="InterPro" id="IPR046450">
    <property type="entry name" value="PA_dom_sf"/>
</dbReference>
<feature type="chain" id="PRO_5011489282" evidence="12">
    <location>
        <begin position="19"/>
        <end position="871"/>
    </location>
</feature>
<gene>
    <name evidence="15" type="ORF">SAMN05421855_1011075</name>
</gene>
<dbReference type="Gene3D" id="2.60.40.3080">
    <property type="match status" value="1"/>
</dbReference>
<keyword evidence="11" id="KW-0865">Zymogen</keyword>
<accession>A0A1G7DPU1</accession>
<feature type="domain" description="PA" evidence="13">
    <location>
        <begin position="452"/>
        <end position="544"/>
    </location>
</feature>
<dbReference type="GO" id="GO:0004222">
    <property type="term" value="F:metalloendopeptidase activity"/>
    <property type="evidence" value="ECO:0007669"/>
    <property type="project" value="InterPro"/>
</dbReference>
<evidence type="ECO:0000256" key="6">
    <source>
        <dbReference type="ARBA" id="ARBA00022723"/>
    </source>
</evidence>
<dbReference type="GO" id="GO:0008270">
    <property type="term" value="F:zinc ion binding"/>
    <property type="evidence" value="ECO:0007669"/>
    <property type="project" value="InterPro"/>
</dbReference>
<dbReference type="NCBIfam" id="TIGR04183">
    <property type="entry name" value="Por_Secre_tail"/>
    <property type="match status" value="1"/>
</dbReference>
<dbReference type="STRING" id="227084.SAMN05421855_1011075"/>
<evidence type="ECO:0000313" key="16">
    <source>
        <dbReference type="Proteomes" id="UP000199321"/>
    </source>
</evidence>
<dbReference type="Gene3D" id="3.10.170.10">
    <property type="match status" value="1"/>
</dbReference>
<evidence type="ECO:0000256" key="2">
    <source>
        <dbReference type="ARBA" id="ARBA00004613"/>
    </source>
</evidence>
<keyword evidence="16" id="KW-1185">Reference proteome</keyword>
<evidence type="ECO:0000313" key="15">
    <source>
        <dbReference type="EMBL" id="SDE52835.1"/>
    </source>
</evidence>
<dbReference type="CDD" id="cd04818">
    <property type="entry name" value="PA_subtilisin_1"/>
    <property type="match status" value="1"/>
</dbReference>
<evidence type="ECO:0000256" key="5">
    <source>
        <dbReference type="ARBA" id="ARBA00022670"/>
    </source>
</evidence>
<organism evidence="15 16">
    <name type="scientific">Ulvibacter litoralis</name>
    <dbReference type="NCBI Taxonomy" id="227084"/>
    <lineage>
        <taxon>Bacteria</taxon>
        <taxon>Pseudomonadati</taxon>
        <taxon>Bacteroidota</taxon>
        <taxon>Flavobacteriia</taxon>
        <taxon>Flavobacteriales</taxon>
        <taxon>Flavobacteriaceae</taxon>
        <taxon>Ulvibacter</taxon>
    </lineage>
</organism>
<keyword evidence="6" id="KW-0479">Metal-binding</keyword>
<keyword evidence="7 12" id="KW-0732">Signal</keyword>
<reference evidence="15 16" key="1">
    <citation type="submission" date="2016-10" db="EMBL/GenBank/DDBJ databases">
        <authorList>
            <person name="de Groot N.N."/>
        </authorList>
    </citation>
    <scope>NUCLEOTIDE SEQUENCE [LARGE SCALE GENOMIC DNA]</scope>
    <source>
        <strain evidence="15 16">DSM 16195</strain>
    </source>
</reference>
<dbReference type="SUPFAM" id="SSF52025">
    <property type="entry name" value="PA domain"/>
    <property type="match status" value="1"/>
</dbReference>
<dbReference type="Gene3D" id="3.50.30.30">
    <property type="match status" value="1"/>
</dbReference>
<dbReference type="SUPFAM" id="SSF55486">
    <property type="entry name" value="Metalloproteases ('zincins'), catalytic domain"/>
    <property type="match status" value="1"/>
</dbReference>
<dbReference type="PANTHER" id="PTHR33478">
    <property type="entry name" value="EXTRACELLULAR METALLOPROTEINASE MEP"/>
    <property type="match status" value="1"/>
</dbReference>
<dbReference type="InterPro" id="IPR001842">
    <property type="entry name" value="Peptidase_M36"/>
</dbReference>
<evidence type="ECO:0000256" key="12">
    <source>
        <dbReference type="SAM" id="SignalP"/>
    </source>
</evidence>
<dbReference type="Proteomes" id="UP000199321">
    <property type="component" value="Unassembled WGS sequence"/>
</dbReference>
<evidence type="ECO:0000256" key="1">
    <source>
        <dbReference type="ARBA" id="ARBA00001947"/>
    </source>
</evidence>
<dbReference type="OrthoDB" id="5377264at2"/>
<keyword evidence="8" id="KW-0378">Hydrolase</keyword>
<dbReference type="AlphaFoldDB" id="A0A1G7DPU1"/>
<protein>
    <submittedName>
        <fullName evidence="15">Por secretion system C-terminal sorting domain-containing protein</fullName>
    </submittedName>
</protein>
<sequence>MKKALFLLAFITVSVVSAQDYSSVISSYLSSNRAELGLQPQDIGEIEISSQSFSKSMELDVVYVNQVHQGIEVFNSTSTFAIRNGNVVNANLSFTENISQKVNATNPSNTAMAAIATAASSLGIQAPSNLQVIETVGAHSYVYSNGSISLENIPVKLVYQTTEDNNLRLAWDLSIYLLDGSHYYSVRVDAVTGALLSTHDWVVSCSVNSKAHTNHASHTNEVAARGQSILFQDKAPTNLELLAGEQYRVFPIPVESPSHGSDELVIEPADATASPFGWHDFDGVAGDEFTITRGNNVWAQEDADGNNGVGYSPDGGATLDFDFAFNFNTSPGNMRDAAITNLFYMNNILHDVLYQYGFDEEAGNFQQNNYGNPGNGNDYVIAEAQDGSGTDNANFATPPDGQRPRMQMFLWTASGPAGEPLTINNGPLAGDYTGIPANFGPPLPATPITEDLVVVLDDDSGVSTDPTDACDVITNGGALSGKIAVIRRGECEFGFKVLAAQNAGAVAAIVVNNEAGAPIIMGPGVNGGDVTIPSIMVSQADGEAFITELASATVNGSIFETGPYMLDGDVDNGIVAHEYGHGVSNRLTAGPTNVGCLQNAEQMGEGWSDYIGLMLTMEQGDLGPDVRGIGTYATGEPITGTGIRTYPYSTDLTVNPHTYDNIKTESVPHGVGSVWTAMLWEMTWDLIDANGGTIGDIYTGTAGNNIALQLVMDGMKLQPCNPGFEDGRDAILLADRLNNGGANQCLIWEAFARRGMGLSASQGSSASRSDGTEAFDVPTTPGCLLSTADTKLDNNFAIYPNPSNGNINISSVVDAGDVTVSIVDLNGRVVFTQNVELHTSVNINAENLNTGIYVVQIEGVNYAHTAKLIIE</sequence>
<keyword evidence="4" id="KW-0964">Secreted</keyword>
<evidence type="ECO:0000256" key="8">
    <source>
        <dbReference type="ARBA" id="ARBA00022801"/>
    </source>
</evidence>
<dbReference type="CDD" id="cd09596">
    <property type="entry name" value="M36"/>
    <property type="match status" value="1"/>
</dbReference>
<evidence type="ECO:0000256" key="7">
    <source>
        <dbReference type="ARBA" id="ARBA00022729"/>
    </source>
</evidence>
<name>A0A1G7DPU1_9FLAO</name>
<dbReference type="Pfam" id="PF18962">
    <property type="entry name" value="Por_Secre_tail"/>
    <property type="match status" value="1"/>
</dbReference>
<comment type="subcellular location">
    <subcellularLocation>
        <location evidence="2">Secreted</location>
    </subcellularLocation>
</comment>
<keyword evidence="10" id="KW-0482">Metalloprotease</keyword>
<dbReference type="EMBL" id="FNBA01000001">
    <property type="protein sequence ID" value="SDE52835.1"/>
    <property type="molecule type" value="Genomic_DNA"/>
</dbReference>
<evidence type="ECO:0000259" key="14">
    <source>
        <dbReference type="Pfam" id="PF18962"/>
    </source>
</evidence>
<evidence type="ECO:0000256" key="11">
    <source>
        <dbReference type="ARBA" id="ARBA00023145"/>
    </source>
</evidence>
<comment type="cofactor">
    <cofactor evidence="1">
        <name>Zn(2+)</name>
        <dbReference type="ChEBI" id="CHEBI:29105"/>
    </cofactor>
</comment>
<dbReference type="NCBIfam" id="NF038113">
    <property type="entry name" value="T9SSA_dep_M36"/>
    <property type="match status" value="1"/>
</dbReference>
<comment type="similarity">
    <text evidence="3">Belongs to the peptidase M36 family.</text>
</comment>
<dbReference type="Pfam" id="PF02225">
    <property type="entry name" value="PA"/>
    <property type="match status" value="1"/>
</dbReference>
<feature type="domain" description="Secretion system C-terminal sorting" evidence="14">
    <location>
        <begin position="798"/>
        <end position="870"/>
    </location>
</feature>
<dbReference type="InterPro" id="IPR027268">
    <property type="entry name" value="Peptidase_M4/M1_CTD_sf"/>
</dbReference>
<evidence type="ECO:0000259" key="13">
    <source>
        <dbReference type="Pfam" id="PF02225"/>
    </source>
</evidence>
<proteinExistence type="inferred from homology"/>
<dbReference type="RefSeq" id="WP_093141469.1">
    <property type="nucleotide sequence ID" value="NZ_BMWO01000001.1"/>
</dbReference>
<evidence type="ECO:0000256" key="9">
    <source>
        <dbReference type="ARBA" id="ARBA00022833"/>
    </source>
</evidence>
<evidence type="ECO:0000256" key="4">
    <source>
        <dbReference type="ARBA" id="ARBA00022525"/>
    </source>
</evidence>
<feature type="signal peptide" evidence="12">
    <location>
        <begin position="1"/>
        <end position="18"/>
    </location>
</feature>